<dbReference type="EMBL" id="JBBXMP010000342">
    <property type="protein sequence ID" value="KAL0058257.1"/>
    <property type="molecule type" value="Genomic_DNA"/>
</dbReference>
<sequence length="441" mass="49175">MWRMIYDVLRFNASTRRLIGRWGSGQDWEDISIGEYLKRNGYSEAFSDNYLIPMTAAIWSTPPDKCALDFPARTLIQFMHNHHLLQITGKPSWLTIPGGRQPSIRQHHTLEPLTLTTSSVNTRRLFIITWVRNTSRDDYLLTVMLKDFTSTVGDGAAHPKVTLTTASGETEEFDHVILACHSDTALKILRAGQGVTEEEERILGLFQWNKNESVLHHDEELMPRSRLAWSCWNYLTYSEVDVKGKRKANCPVNGMNALQHISEKKYGPVLVTLNPPFQPAPEKTIGRYQYDHPVLDANAVRAQSLITSIQGRRSISYAGAYLKYGFHEDGFTSGLLAATKYAPALQASGQGPRLPFQIMYPEGEERGMDGPDGQTYVSIRGSCGTYHGSGPGGVGVLILALLFDLFEVSGARDLVGFGFRVLLMVLRISLRIVGIAVNLDG</sequence>
<evidence type="ECO:0000313" key="2">
    <source>
        <dbReference type="Proteomes" id="UP001437256"/>
    </source>
</evidence>
<dbReference type="PANTHER" id="PTHR42923">
    <property type="entry name" value="PROTOPORPHYRINOGEN OXIDASE"/>
    <property type="match status" value="1"/>
</dbReference>
<name>A0ABR2ZCP9_9AGAR</name>
<gene>
    <name evidence="1" type="ORF">AAF712_015081</name>
</gene>
<comment type="caution">
    <text evidence="1">The sequence shown here is derived from an EMBL/GenBank/DDBJ whole genome shotgun (WGS) entry which is preliminary data.</text>
</comment>
<keyword evidence="2" id="KW-1185">Reference proteome</keyword>
<dbReference type="Proteomes" id="UP001437256">
    <property type="component" value="Unassembled WGS sequence"/>
</dbReference>
<accession>A0ABR2ZCP9</accession>
<dbReference type="SUPFAM" id="SSF51905">
    <property type="entry name" value="FAD/NAD(P)-binding domain"/>
    <property type="match status" value="1"/>
</dbReference>
<proteinExistence type="predicted"/>
<protein>
    <submittedName>
        <fullName evidence="1">Uncharacterized protein</fullName>
    </submittedName>
</protein>
<evidence type="ECO:0000313" key="1">
    <source>
        <dbReference type="EMBL" id="KAL0058257.1"/>
    </source>
</evidence>
<reference evidence="1 2" key="1">
    <citation type="submission" date="2024-05" db="EMBL/GenBank/DDBJ databases">
        <title>A draft genome resource for the thread blight pathogen Marasmius tenuissimus strain MS-2.</title>
        <authorList>
            <person name="Yulfo-Soto G.E."/>
            <person name="Baruah I.K."/>
            <person name="Amoako-Attah I."/>
            <person name="Bukari Y."/>
            <person name="Meinhardt L.W."/>
            <person name="Bailey B.A."/>
            <person name="Cohen S.P."/>
        </authorList>
    </citation>
    <scope>NUCLEOTIDE SEQUENCE [LARGE SCALE GENOMIC DNA]</scope>
    <source>
        <strain evidence="1 2">MS-2</strain>
    </source>
</reference>
<dbReference type="PANTHER" id="PTHR42923:SF17">
    <property type="entry name" value="AMINE OXIDASE DOMAIN-CONTAINING PROTEIN"/>
    <property type="match status" value="1"/>
</dbReference>
<dbReference type="InterPro" id="IPR050464">
    <property type="entry name" value="Zeta_carotene_desat/Oxidored"/>
</dbReference>
<dbReference type="InterPro" id="IPR036188">
    <property type="entry name" value="FAD/NAD-bd_sf"/>
</dbReference>
<organism evidence="1 2">
    <name type="scientific">Marasmius tenuissimus</name>
    <dbReference type="NCBI Taxonomy" id="585030"/>
    <lineage>
        <taxon>Eukaryota</taxon>
        <taxon>Fungi</taxon>
        <taxon>Dikarya</taxon>
        <taxon>Basidiomycota</taxon>
        <taxon>Agaricomycotina</taxon>
        <taxon>Agaricomycetes</taxon>
        <taxon>Agaricomycetidae</taxon>
        <taxon>Agaricales</taxon>
        <taxon>Marasmiineae</taxon>
        <taxon>Marasmiaceae</taxon>
        <taxon>Marasmius</taxon>
    </lineage>
</organism>